<keyword evidence="2" id="KW-1185">Reference proteome</keyword>
<dbReference type="EMBL" id="JAIWYP010000011">
    <property type="protein sequence ID" value="KAH3734265.1"/>
    <property type="molecule type" value="Genomic_DNA"/>
</dbReference>
<reference evidence="1" key="1">
    <citation type="journal article" date="2019" name="bioRxiv">
        <title>The Genome of the Zebra Mussel, Dreissena polymorpha: A Resource for Invasive Species Research.</title>
        <authorList>
            <person name="McCartney M.A."/>
            <person name="Auch B."/>
            <person name="Kono T."/>
            <person name="Mallez S."/>
            <person name="Zhang Y."/>
            <person name="Obille A."/>
            <person name="Becker A."/>
            <person name="Abrahante J.E."/>
            <person name="Garbe J."/>
            <person name="Badalamenti J.P."/>
            <person name="Herman A."/>
            <person name="Mangelson H."/>
            <person name="Liachko I."/>
            <person name="Sullivan S."/>
            <person name="Sone E.D."/>
            <person name="Koren S."/>
            <person name="Silverstein K.A.T."/>
            <person name="Beckman K.B."/>
            <person name="Gohl D.M."/>
        </authorList>
    </citation>
    <scope>NUCLEOTIDE SEQUENCE</scope>
    <source>
        <strain evidence="1">Duluth1</strain>
        <tissue evidence="1">Whole animal</tissue>
    </source>
</reference>
<dbReference type="Proteomes" id="UP000828390">
    <property type="component" value="Unassembled WGS sequence"/>
</dbReference>
<proteinExistence type="predicted"/>
<dbReference type="AlphaFoldDB" id="A0A9D4CWJ4"/>
<evidence type="ECO:0000313" key="1">
    <source>
        <dbReference type="EMBL" id="KAH3734265.1"/>
    </source>
</evidence>
<organism evidence="1 2">
    <name type="scientific">Dreissena polymorpha</name>
    <name type="common">Zebra mussel</name>
    <name type="synonym">Mytilus polymorpha</name>
    <dbReference type="NCBI Taxonomy" id="45954"/>
    <lineage>
        <taxon>Eukaryota</taxon>
        <taxon>Metazoa</taxon>
        <taxon>Spiralia</taxon>
        <taxon>Lophotrochozoa</taxon>
        <taxon>Mollusca</taxon>
        <taxon>Bivalvia</taxon>
        <taxon>Autobranchia</taxon>
        <taxon>Heteroconchia</taxon>
        <taxon>Euheterodonta</taxon>
        <taxon>Imparidentia</taxon>
        <taxon>Neoheterodontei</taxon>
        <taxon>Myida</taxon>
        <taxon>Dreissenoidea</taxon>
        <taxon>Dreissenidae</taxon>
        <taxon>Dreissena</taxon>
    </lineage>
</organism>
<comment type="caution">
    <text evidence="1">The sequence shown here is derived from an EMBL/GenBank/DDBJ whole genome shotgun (WGS) entry which is preliminary data.</text>
</comment>
<accession>A0A9D4CWJ4</accession>
<sequence length="183" mass="20560">MRVAWDRILPCGFKPPMLASCSVITFYCPYVGSNPIYGANKSSRRKNAPPTGGHVFQQTETIFKLIQDFIGTHVLTLFQEDWAHNVASKVLTRKTATSTFSHVFQQTGTIFELIQSIIGTYVLTKFHEDWTINVASIEKSATRLGSHVFQTPGTIFELVQSIIETHVLTKFHEDGQHMGPLEC</sequence>
<name>A0A9D4CWJ4_DREPO</name>
<gene>
    <name evidence="1" type="ORF">DPMN_040704</name>
</gene>
<protein>
    <submittedName>
        <fullName evidence="1">Uncharacterized protein</fullName>
    </submittedName>
</protein>
<evidence type="ECO:0000313" key="2">
    <source>
        <dbReference type="Proteomes" id="UP000828390"/>
    </source>
</evidence>
<reference evidence="1" key="2">
    <citation type="submission" date="2020-11" db="EMBL/GenBank/DDBJ databases">
        <authorList>
            <person name="McCartney M.A."/>
            <person name="Auch B."/>
            <person name="Kono T."/>
            <person name="Mallez S."/>
            <person name="Becker A."/>
            <person name="Gohl D.M."/>
            <person name="Silverstein K.A.T."/>
            <person name="Koren S."/>
            <person name="Bechman K.B."/>
            <person name="Herman A."/>
            <person name="Abrahante J.E."/>
            <person name="Garbe J."/>
        </authorList>
    </citation>
    <scope>NUCLEOTIDE SEQUENCE</scope>
    <source>
        <strain evidence="1">Duluth1</strain>
        <tissue evidence="1">Whole animal</tissue>
    </source>
</reference>